<comment type="caution">
    <text evidence="5">The sequence shown here is derived from an EMBL/GenBank/DDBJ whole genome shotgun (WGS) entry which is preliminary data.</text>
</comment>
<dbReference type="Gene3D" id="1.10.340.30">
    <property type="entry name" value="Hypothetical protein, domain 2"/>
    <property type="match status" value="1"/>
</dbReference>
<keyword evidence="6" id="KW-1185">Reference proteome</keyword>
<feature type="compositionally biased region" description="Basic and acidic residues" evidence="4">
    <location>
        <begin position="185"/>
        <end position="200"/>
    </location>
</feature>
<protein>
    <recommendedName>
        <fullName evidence="2">DNA-(apurinic or apyrimidinic site) lyase</fullName>
        <ecNumber evidence="2">4.2.99.18</ecNumber>
    </recommendedName>
</protein>
<name>A0ABU6ZD11_9FABA</name>
<dbReference type="PANTHER" id="PTHR10242:SF4">
    <property type="entry name" value="OS07G0657600 PROTEIN"/>
    <property type="match status" value="1"/>
</dbReference>
<evidence type="ECO:0000256" key="1">
    <source>
        <dbReference type="ARBA" id="ARBA00010679"/>
    </source>
</evidence>
<evidence type="ECO:0000313" key="6">
    <source>
        <dbReference type="Proteomes" id="UP001341840"/>
    </source>
</evidence>
<gene>
    <name evidence="5" type="ORF">PIB30_039501</name>
</gene>
<evidence type="ECO:0000256" key="4">
    <source>
        <dbReference type="SAM" id="MobiDB-lite"/>
    </source>
</evidence>
<dbReference type="SUPFAM" id="SSF48150">
    <property type="entry name" value="DNA-glycosylase"/>
    <property type="match status" value="1"/>
</dbReference>
<comment type="catalytic activity">
    <reaction evidence="3">
        <text>2'-deoxyribonucleotide-(2'-deoxyribose 5'-phosphate)-2'-deoxyribonucleotide-DNA = a 3'-end 2'-deoxyribonucleotide-(2,3-dehydro-2,3-deoxyribose 5'-phosphate)-DNA + a 5'-end 5'-phospho-2'-deoxyribonucleoside-DNA + H(+)</text>
        <dbReference type="Rhea" id="RHEA:66592"/>
        <dbReference type="Rhea" id="RHEA-COMP:13180"/>
        <dbReference type="Rhea" id="RHEA-COMP:16897"/>
        <dbReference type="Rhea" id="RHEA-COMP:17067"/>
        <dbReference type="ChEBI" id="CHEBI:15378"/>
        <dbReference type="ChEBI" id="CHEBI:136412"/>
        <dbReference type="ChEBI" id="CHEBI:157695"/>
        <dbReference type="ChEBI" id="CHEBI:167181"/>
        <dbReference type="EC" id="4.2.99.18"/>
    </reaction>
</comment>
<dbReference type="Proteomes" id="UP001341840">
    <property type="component" value="Unassembled WGS sequence"/>
</dbReference>
<proteinExistence type="inferred from homology"/>
<dbReference type="CDD" id="cd00056">
    <property type="entry name" value="ENDO3c"/>
    <property type="match status" value="1"/>
</dbReference>
<sequence length="455" mass="51986">MRNVSPSHSLEMEIPTPTATTEPFRLDRAVCSHGLFMMAPNHWDPLSNTLTRPLHLDSSTNVVVSISQHSHRPGFLAVRVPGIKSLSTQQEHHLKGQVVRMLRLSEAEDKAVREFTELHSDDRNGSFSGRVFRSPTLFEDMVKCILLCNCQWSRTLSMAQALCEIQLELQNGSSCAGADSGNPKVEIEDFVPKTPATKESRRSRKKGRKSGVSAKEEVLPKRKLDFREDGSLQTDHALTTDIDSNGSHVCKSCEVTRELSLDDSLPWFTREEFFNHIGNFPTPSELAHLDELYLAKRCKLGYRARRIIKLAQAIVEGKIQLRQLEEISEDASLSSYEELDEQLKQIEGFGPFTRANVLMCMGYYHVIPTDSETIRHLKQVHSRNSTLKTIQTDVEKIYGKYEPYQFLAYWSEIWDFYEKRFGKMNEMLPSDYKLITASNMRDPGEGTRRKRNRPS</sequence>
<feature type="region of interest" description="Disordered" evidence="4">
    <location>
        <begin position="176"/>
        <end position="216"/>
    </location>
</feature>
<dbReference type="EMBL" id="JASCZI010272069">
    <property type="protein sequence ID" value="MED6219842.1"/>
    <property type="molecule type" value="Genomic_DNA"/>
</dbReference>
<dbReference type="InterPro" id="IPR003265">
    <property type="entry name" value="HhH-GPD_domain"/>
</dbReference>
<evidence type="ECO:0000256" key="3">
    <source>
        <dbReference type="ARBA" id="ARBA00044632"/>
    </source>
</evidence>
<evidence type="ECO:0000256" key="2">
    <source>
        <dbReference type="ARBA" id="ARBA00012720"/>
    </source>
</evidence>
<evidence type="ECO:0000313" key="5">
    <source>
        <dbReference type="EMBL" id="MED6219842.1"/>
    </source>
</evidence>
<reference evidence="5 6" key="1">
    <citation type="journal article" date="2023" name="Plants (Basel)">
        <title>Bridging the Gap: Combining Genomics and Transcriptomics Approaches to Understand Stylosanthes scabra, an Orphan Legume from the Brazilian Caatinga.</title>
        <authorList>
            <person name="Ferreira-Neto J.R.C."/>
            <person name="da Silva M.D."/>
            <person name="Binneck E."/>
            <person name="de Melo N.F."/>
            <person name="da Silva R.H."/>
            <person name="de Melo A.L.T.M."/>
            <person name="Pandolfi V."/>
            <person name="Bustamante F.O."/>
            <person name="Brasileiro-Vidal A.C."/>
            <person name="Benko-Iseppon A.M."/>
        </authorList>
    </citation>
    <scope>NUCLEOTIDE SEQUENCE [LARGE SCALE GENOMIC DNA]</scope>
    <source>
        <tissue evidence="5">Leaves</tissue>
    </source>
</reference>
<dbReference type="InterPro" id="IPR052054">
    <property type="entry name" value="Oxidative_DNA_repair_enzyme"/>
</dbReference>
<dbReference type="PANTHER" id="PTHR10242">
    <property type="entry name" value="8-OXOGUANINE DNA GLYCOSYLASE"/>
    <property type="match status" value="1"/>
</dbReference>
<comment type="similarity">
    <text evidence="1">Belongs to the type-1 OGG1 family.</text>
</comment>
<feature type="region of interest" description="Disordered" evidence="4">
    <location>
        <begin position="1"/>
        <end position="21"/>
    </location>
</feature>
<dbReference type="InterPro" id="IPR011257">
    <property type="entry name" value="DNA_glycosylase"/>
</dbReference>
<dbReference type="EC" id="4.2.99.18" evidence="2"/>
<organism evidence="5 6">
    <name type="scientific">Stylosanthes scabra</name>
    <dbReference type="NCBI Taxonomy" id="79078"/>
    <lineage>
        <taxon>Eukaryota</taxon>
        <taxon>Viridiplantae</taxon>
        <taxon>Streptophyta</taxon>
        <taxon>Embryophyta</taxon>
        <taxon>Tracheophyta</taxon>
        <taxon>Spermatophyta</taxon>
        <taxon>Magnoliopsida</taxon>
        <taxon>eudicotyledons</taxon>
        <taxon>Gunneridae</taxon>
        <taxon>Pentapetalae</taxon>
        <taxon>rosids</taxon>
        <taxon>fabids</taxon>
        <taxon>Fabales</taxon>
        <taxon>Fabaceae</taxon>
        <taxon>Papilionoideae</taxon>
        <taxon>50 kb inversion clade</taxon>
        <taxon>dalbergioids sensu lato</taxon>
        <taxon>Dalbergieae</taxon>
        <taxon>Pterocarpus clade</taxon>
        <taxon>Stylosanthes</taxon>
    </lineage>
</organism>
<accession>A0ABU6ZD11</accession>